<dbReference type="EMBL" id="BPQO01000003">
    <property type="protein sequence ID" value="GJD87373.1"/>
    <property type="molecule type" value="Genomic_DNA"/>
</dbReference>
<evidence type="ECO:0000313" key="1">
    <source>
        <dbReference type="EMBL" id="GJD87373.1"/>
    </source>
</evidence>
<reference evidence="1" key="1">
    <citation type="journal article" date="2016" name="Front. Microbiol.">
        <title>Genome Sequence of the Piezophilic, Mesophilic Sulfate-Reducing Bacterium Desulfovibrio indicus J2T.</title>
        <authorList>
            <person name="Cao J."/>
            <person name="Maignien L."/>
            <person name="Shao Z."/>
            <person name="Alain K."/>
            <person name="Jebbar M."/>
        </authorList>
    </citation>
    <scope>NUCLEOTIDE SEQUENCE</scope>
    <source>
        <strain evidence="1">DSM 16372</strain>
    </source>
</reference>
<accession>A0AAV4ZGP1</accession>
<proteinExistence type="predicted"/>
<evidence type="ECO:0000313" key="2">
    <source>
        <dbReference type="Proteomes" id="UP001055247"/>
    </source>
</evidence>
<gene>
    <name evidence="1" type="ORF">BHAOGJBA_0875</name>
</gene>
<sequence length="50" mass="5398">MHPIPDPKPATAQLRPQAAVRPVFGPAPWSPQSCGLTREELRRIVLAAIG</sequence>
<dbReference type="Proteomes" id="UP001055247">
    <property type="component" value="Unassembled WGS sequence"/>
</dbReference>
<name>A0AAV4ZGP1_9HYPH</name>
<reference evidence="1" key="2">
    <citation type="submission" date="2021-08" db="EMBL/GenBank/DDBJ databases">
        <authorList>
            <person name="Tani A."/>
            <person name="Ola A."/>
            <person name="Ogura Y."/>
            <person name="Katsura K."/>
            <person name="Hayashi T."/>
        </authorList>
    </citation>
    <scope>NUCLEOTIDE SEQUENCE</scope>
    <source>
        <strain evidence="1">DSM 16372</strain>
    </source>
</reference>
<keyword evidence="2" id="KW-1185">Reference proteome</keyword>
<comment type="caution">
    <text evidence="1">The sequence shown here is derived from an EMBL/GenBank/DDBJ whole genome shotgun (WGS) entry which is preliminary data.</text>
</comment>
<protein>
    <submittedName>
        <fullName evidence="1">Uncharacterized protein</fullName>
    </submittedName>
</protein>
<organism evidence="1 2">
    <name type="scientific">Methylobacterium hispanicum</name>
    <dbReference type="NCBI Taxonomy" id="270350"/>
    <lineage>
        <taxon>Bacteria</taxon>
        <taxon>Pseudomonadati</taxon>
        <taxon>Pseudomonadota</taxon>
        <taxon>Alphaproteobacteria</taxon>
        <taxon>Hyphomicrobiales</taxon>
        <taxon>Methylobacteriaceae</taxon>
        <taxon>Methylobacterium</taxon>
    </lineage>
</organism>
<dbReference type="AlphaFoldDB" id="A0AAV4ZGP1"/>